<comment type="caution">
    <text evidence="1">The sequence shown here is derived from an EMBL/GenBank/DDBJ whole genome shotgun (WGS) entry which is preliminary data.</text>
</comment>
<sequence length="85" mass="9353">QVIEIVNQSDFERRIRVAKDFAVLNSMDELLPGREVLAAVDDRKGDLITIPKPVLTSSEKTGKKPAGRQENGEKVHLTIVVVGSE</sequence>
<protein>
    <submittedName>
        <fullName evidence="1">Uncharacterized protein</fullName>
    </submittedName>
</protein>
<dbReference type="AlphaFoldDB" id="X1FXD7"/>
<evidence type="ECO:0000313" key="1">
    <source>
        <dbReference type="EMBL" id="GAH37220.1"/>
    </source>
</evidence>
<gene>
    <name evidence="1" type="ORF">S03H2_20454</name>
</gene>
<name>X1FXD7_9ZZZZ</name>
<accession>X1FXD7</accession>
<feature type="non-terminal residue" evidence="1">
    <location>
        <position position="1"/>
    </location>
</feature>
<proteinExistence type="predicted"/>
<dbReference type="EMBL" id="BARU01010783">
    <property type="protein sequence ID" value="GAH37220.1"/>
    <property type="molecule type" value="Genomic_DNA"/>
</dbReference>
<reference evidence="1" key="1">
    <citation type="journal article" date="2014" name="Front. Microbiol.">
        <title>High frequency of phylogenetically diverse reductive dehalogenase-homologous genes in deep subseafloor sedimentary metagenomes.</title>
        <authorList>
            <person name="Kawai M."/>
            <person name="Futagami T."/>
            <person name="Toyoda A."/>
            <person name="Takaki Y."/>
            <person name="Nishi S."/>
            <person name="Hori S."/>
            <person name="Arai W."/>
            <person name="Tsubouchi T."/>
            <person name="Morono Y."/>
            <person name="Uchiyama I."/>
            <person name="Ito T."/>
            <person name="Fujiyama A."/>
            <person name="Inagaki F."/>
            <person name="Takami H."/>
        </authorList>
    </citation>
    <scope>NUCLEOTIDE SEQUENCE</scope>
    <source>
        <strain evidence="1">Expedition CK06-06</strain>
    </source>
</reference>
<organism evidence="1">
    <name type="scientific">marine sediment metagenome</name>
    <dbReference type="NCBI Taxonomy" id="412755"/>
    <lineage>
        <taxon>unclassified sequences</taxon>
        <taxon>metagenomes</taxon>
        <taxon>ecological metagenomes</taxon>
    </lineage>
</organism>